<comment type="cofactor">
    <cofactor evidence="3">
        <name>Co(2+)</name>
        <dbReference type="ChEBI" id="CHEBI:48828"/>
    </cofactor>
</comment>
<keyword evidence="13" id="KW-0170">Cobalt</keyword>
<feature type="binding site" evidence="10 14">
    <location>
        <position position="7"/>
    </location>
    <ligand>
        <name>substrate</name>
    </ligand>
</feature>
<dbReference type="SUPFAM" id="SSF51366">
    <property type="entry name" value="Ribulose-phoshate binding barrel"/>
    <property type="match status" value="1"/>
</dbReference>
<keyword evidence="8 10" id="KW-0479">Metal-binding</keyword>
<protein>
    <recommendedName>
        <fullName evidence="7 10">Ribulose-phosphate 3-epimerase</fullName>
        <ecNumber evidence="7 10">5.1.3.1</ecNumber>
    </recommendedName>
</protein>
<name>A0AB73SZN8_9FIRM</name>
<dbReference type="GO" id="GO:0019323">
    <property type="term" value="P:pentose catabolic process"/>
    <property type="evidence" value="ECO:0007669"/>
    <property type="project" value="UniProtKB-UniRule"/>
</dbReference>
<dbReference type="InterPro" id="IPR000056">
    <property type="entry name" value="Ribul_P_3_epim-like"/>
</dbReference>
<feature type="binding site" evidence="10 13">
    <location>
        <position position="174"/>
    </location>
    <ligand>
        <name>a divalent metal cation</name>
        <dbReference type="ChEBI" id="CHEBI:60240"/>
    </ligand>
</feature>
<dbReference type="NCBIfam" id="TIGR01163">
    <property type="entry name" value="rpe"/>
    <property type="match status" value="1"/>
</dbReference>
<keyword evidence="10 11" id="KW-0119">Carbohydrate metabolism</keyword>
<dbReference type="EC" id="5.1.3.1" evidence="7 10"/>
<comment type="function">
    <text evidence="10">Catalyzes the reversible epimerization of D-ribulose 5-phosphate to D-xylulose 5-phosphate.</text>
</comment>
<dbReference type="PANTHER" id="PTHR11749">
    <property type="entry name" value="RIBULOSE-5-PHOSPHATE-3-EPIMERASE"/>
    <property type="match status" value="1"/>
</dbReference>
<keyword evidence="9 10" id="KW-0413">Isomerase</keyword>
<evidence type="ECO:0000256" key="9">
    <source>
        <dbReference type="ARBA" id="ARBA00023235"/>
    </source>
</evidence>
<evidence type="ECO:0000256" key="11">
    <source>
        <dbReference type="PIRNR" id="PIRNR001461"/>
    </source>
</evidence>
<dbReference type="AlphaFoldDB" id="A0AB73SZN8"/>
<dbReference type="RefSeq" id="WP_109747916.1">
    <property type="nucleotide sequence ID" value="NZ_CABJAT010000008.1"/>
</dbReference>
<dbReference type="GO" id="GO:0005737">
    <property type="term" value="C:cytoplasm"/>
    <property type="evidence" value="ECO:0007669"/>
    <property type="project" value="UniProtKB-ARBA"/>
</dbReference>
<dbReference type="GO" id="GO:0006098">
    <property type="term" value="P:pentose-phosphate shunt"/>
    <property type="evidence" value="ECO:0007669"/>
    <property type="project" value="UniProtKB-UniRule"/>
</dbReference>
<dbReference type="GO" id="GO:0046872">
    <property type="term" value="F:metal ion binding"/>
    <property type="evidence" value="ECO:0007669"/>
    <property type="project" value="UniProtKB-UniRule"/>
</dbReference>
<dbReference type="FunFam" id="3.20.20.70:FF:000004">
    <property type="entry name" value="Ribulose-phosphate 3-epimerase"/>
    <property type="match status" value="1"/>
</dbReference>
<dbReference type="PIRSF" id="PIRSF001461">
    <property type="entry name" value="RPE"/>
    <property type="match status" value="1"/>
</dbReference>
<feature type="active site" description="Proton donor" evidence="10 12">
    <location>
        <position position="174"/>
    </location>
</feature>
<dbReference type="Gene3D" id="3.20.20.70">
    <property type="entry name" value="Aldolase class I"/>
    <property type="match status" value="1"/>
</dbReference>
<feature type="binding site" evidence="10 14">
    <location>
        <begin position="196"/>
        <end position="197"/>
    </location>
    <ligand>
        <name>substrate</name>
    </ligand>
</feature>
<dbReference type="HAMAP" id="MF_02227">
    <property type="entry name" value="RPE"/>
    <property type="match status" value="1"/>
</dbReference>
<evidence type="ECO:0000256" key="1">
    <source>
        <dbReference type="ARBA" id="ARBA00001782"/>
    </source>
</evidence>
<feature type="binding site" evidence="10 13">
    <location>
        <position position="34"/>
    </location>
    <ligand>
        <name>a divalent metal cation</name>
        <dbReference type="ChEBI" id="CHEBI:60240"/>
    </ligand>
</feature>
<evidence type="ECO:0000256" key="7">
    <source>
        <dbReference type="ARBA" id="ARBA00013188"/>
    </source>
</evidence>
<keyword evidence="16" id="KW-1185">Reference proteome</keyword>
<evidence type="ECO:0000256" key="10">
    <source>
        <dbReference type="HAMAP-Rule" id="MF_02227"/>
    </source>
</evidence>
<proteinExistence type="inferred from homology"/>
<evidence type="ECO:0000256" key="5">
    <source>
        <dbReference type="ARBA" id="ARBA00001954"/>
    </source>
</evidence>
<accession>A0AB73SZN8</accession>
<feature type="binding site" evidence="10 14">
    <location>
        <begin position="141"/>
        <end position="144"/>
    </location>
    <ligand>
        <name>substrate</name>
    </ligand>
</feature>
<dbReference type="NCBIfam" id="NF004076">
    <property type="entry name" value="PRK05581.1-4"/>
    <property type="match status" value="1"/>
</dbReference>
<evidence type="ECO:0000256" key="8">
    <source>
        <dbReference type="ARBA" id="ARBA00022723"/>
    </source>
</evidence>
<evidence type="ECO:0000256" key="6">
    <source>
        <dbReference type="ARBA" id="ARBA00009541"/>
    </source>
</evidence>
<dbReference type="EMBL" id="QGGY01000014">
    <property type="protein sequence ID" value="PWJ73049.1"/>
    <property type="molecule type" value="Genomic_DNA"/>
</dbReference>
<dbReference type="InterPro" id="IPR011060">
    <property type="entry name" value="RibuloseP-bd_barrel"/>
</dbReference>
<evidence type="ECO:0000256" key="3">
    <source>
        <dbReference type="ARBA" id="ARBA00001941"/>
    </source>
</evidence>
<comment type="cofactor">
    <cofactor evidence="10 13">
        <name>a divalent metal cation</name>
        <dbReference type="ChEBI" id="CHEBI:60240"/>
    </cofactor>
    <text evidence="10 13">Binds 1 divalent metal cation per subunit.</text>
</comment>
<dbReference type="CDD" id="cd00429">
    <property type="entry name" value="RPE"/>
    <property type="match status" value="1"/>
</dbReference>
<evidence type="ECO:0000256" key="12">
    <source>
        <dbReference type="PIRSR" id="PIRSR001461-1"/>
    </source>
</evidence>
<dbReference type="Proteomes" id="UP000245412">
    <property type="component" value="Unassembled WGS sequence"/>
</dbReference>
<comment type="cofactor">
    <cofactor evidence="2">
        <name>Mn(2+)</name>
        <dbReference type="ChEBI" id="CHEBI:29035"/>
    </cofactor>
</comment>
<feature type="binding site" evidence="10 13">
    <location>
        <position position="32"/>
    </location>
    <ligand>
        <name>a divalent metal cation</name>
        <dbReference type="ChEBI" id="CHEBI:60240"/>
    </ligand>
</feature>
<sequence length="223" mass="24169">MYILSPSILAADFKELGKEIQTVDKAGAQYIHIDVMDGEFVPSISLGMPVISSVRGTTKKVFDVHLMVDRPERYIQEFVKCGADIITVHAEACTHLDRVIQQIHDAGARAGVALNPATSLTALDYVLDKVDMVLIMTVNPGFGGQKYIPSCTDKIKKLRHIIEDRGLAVDIEVDGGINKDTVHTVLSAGANVIVAGSAVFGEGADEKVREFLEIMSGYGKIQK</sequence>
<feature type="binding site" evidence="10 13">
    <location>
        <position position="65"/>
    </location>
    <ligand>
        <name>a divalent metal cation</name>
        <dbReference type="ChEBI" id="CHEBI:60240"/>
    </ligand>
</feature>
<keyword evidence="13" id="KW-0464">Manganese</keyword>
<comment type="catalytic activity">
    <reaction evidence="1 10 11">
        <text>D-ribulose 5-phosphate = D-xylulose 5-phosphate</text>
        <dbReference type="Rhea" id="RHEA:13677"/>
        <dbReference type="ChEBI" id="CHEBI:57737"/>
        <dbReference type="ChEBI" id="CHEBI:58121"/>
        <dbReference type="EC" id="5.1.3.1"/>
    </reaction>
</comment>
<feature type="binding site" evidence="10">
    <location>
        <begin position="174"/>
        <end position="176"/>
    </location>
    <ligand>
        <name>substrate</name>
    </ligand>
</feature>
<comment type="caution">
    <text evidence="15">The sequence shown here is derived from an EMBL/GenBank/DDBJ whole genome shotgun (WGS) entry which is preliminary data.</text>
</comment>
<feature type="binding site" evidence="10 14">
    <location>
        <position position="65"/>
    </location>
    <ligand>
        <name>substrate</name>
    </ligand>
</feature>
<dbReference type="InterPro" id="IPR013785">
    <property type="entry name" value="Aldolase_TIM"/>
</dbReference>
<feature type="binding site" evidence="14">
    <location>
        <position position="176"/>
    </location>
    <ligand>
        <name>substrate</name>
    </ligand>
</feature>
<dbReference type="GO" id="GO:0004750">
    <property type="term" value="F:D-ribulose-phosphate 3-epimerase activity"/>
    <property type="evidence" value="ECO:0007669"/>
    <property type="project" value="UniProtKB-UniRule"/>
</dbReference>
<comment type="similarity">
    <text evidence="6 10 11">Belongs to the ribulose-phosphate 3-epimerase family.</text>
</comment>
<feature type="active site" description="Proton acceptor" evidence="10 12">
    <location>
        <position position="34"/>
    </location>
</feature>
<comment type="pathway">
    <text evidence="10">Carbohydrate degradation.</text>
</comment>
<reference evidence="15 16" key="1">
    <citation type="submission" date="2018-05" db="EMBL/GenBank/DDBJ databases">
        <authorList>
            <person name="Goeker M."/>
            <person name="Huntemann M."/>
            <person name="Clum A."/>
            <person name="Pillay M."/>
            <person name="Palaniappan K."/>
            <person name="Varghese N."/>
            <person name="Mikhailova N."/>
            <person name="Stamatis D."/>
            <person name="Reddy T."/>
            <person name="Daum C."/>
            <person name="Shapiro N."/>
            <person name="Ivanova N."/>
            <person name="Kyrpides N."/>
            <person name="Woyke T."/>
        </authorList>
    </citation>
    <scope>NUCLEOTIDE SEQUENCE [LARGE SCALE GENOMIC DNA]</scope>
    <source>
        <strain evidence="15 16">DSM 26524</strain>
    </source>
</reference>
<evidence type="ECO:0000256" key="13">
    <source>
        <dbReference type="PIRSR" id="PIRSR001461-2"/>
    </source>
</evidence>
<dbReference type="InterPro" id="IPR026019">
    <property type="entry name" value="Ribul_P_3_epim"/>
</dbReference>
<evidence type="ECO:0000256" key="2">
    <source>
        <dbReference type="ARBA" id="ARBA00001936"/>
    </source>
</evidence>
<comment type="cofactor">
    <cofactor evidence="5">
        <name>Fe(2+)</name>
        <dbReference type="ChEBI" id="CHEBI:29033"/>
    </cofactor>
</comment>
<dbReference type="Pfam" id="PF00834">
    <property type="entry name" value="Ribul_P_3_epim"/>
    <property type="match status" value="1"/>
</dbReference>
<keyword evidence="13" id="KW-0862">Zinc</keyword>
<evidence type="ECO:0000313" key="16">
    <source>
        <dbReference type="Proteomes" id="UP000245412"/>
    </source>
</evidence>
<evidence type="ECO:0000313" key="15">
    <source>
        <dbReference type="EMBL" id="PWJ73049.1"/>
    </source>
</evidence>
<comment type="cofactor">
    <cofactor evidence="4">
        <name>Zn(2+)</name>
        <dbReference type="ChEBI" id="CHEBI:29105"/>
    </cofactor>
</comment>
<evidence type="ECO:0000256" key="14">
    <source>
        <dbReference type="PIRSR" id="PIRSR001461-3"/>
    </source>
</evidence>
<gene>
    <name evidence="10" type="primary">rpe</name>
    <name evidence="15" type="ORF">C7383_11416</name>
</gene>
<organism evidence="15 16">
    <name type="scientific">Murimonas intestini</name>
    <dbReference type="NCBI Taxonomy" id="1337051"/>
    <lineage>
        <taxon>Bacteria</taxon>
        <taxon>Bacillati</taxon>
        <taxon>Bacillota</taxon>
        <taxon>Clostridia</taxon>
        <taxon>Lachnospirales</taxon>
        <taxon>Lachnospiraceae</taxon>
        <taxon>Murimonas</taxon>
    </lineage>
</organism>
<evidence type="ECO:0000256" key="4">
    <source>
        <dbReference type="ARBA" id="ARBA00001947"/>
    </source>
</evidence>